<feature type="compositionally biased region" description="Polar residues" evidence="1">
    <location>
        <begin position="124"/>
        <end position="136"/>
    </location>
</feature>
<dbReference type="InterPro" id="IPR045341">
    <property type="entry name" value="DUF6532"/>
</dbReference>
<accession>A0ABR3IPN7</accession>
<feature type="compositionally biased region" description="Acidic residues" evidence="1">
    <location>
        <begin position="229"/>
        <end position="247"/>
    </location>
</feature>
<evidence type="ECO:0000313" key="4">
    <source>
        <dbReference type="Proteomes" id="UP001556367"/>
    </source>
</evidence>
<dbReference type="EMBL" id="JASNQZ010000018">
    <property type="protein sequence ID" value="KAL0945260.1"/>
    <property type="molecule type" value="Genomic_DNA"/>
</dbReference>
<protein>
    <recommendedName>
        <fullName evidence="2">DUF6532 domain-containing protein</fullName>
    </recommendedName>
</protein>
<comment type="caution">
    <text evidence="3">The sequence shown here is derived from an EMBL/GenBank/DDBJ whole genome shotgun (WGS) entry which is preliminary data.</text>
</comment>
<feature type="compositionally biased region" description="Basic residues" evidence="1">
    <location>
        <begin position="103"/>
        <end position="113"/>
    </location>
</feature>
<feature type="domain" description="DUF6532" evidence="2">
    <location>
        <begin position="438"/>
        <end position="588"/>
    </location>
</feature>
<dbReference type="Pfam" id="PF20149">
    <property type="entry name" value="DUF6532"/>
    <property type="match status" value="1"/>
</dbReference>
<feature type="region of interest" description="Disordered" evidence="1">
    <location>
        <begin position="1"/>
        <end position="34"/>
    </location>
</feature>
<keyword evidence="4" id="KW-1185">Reference proteome</keyword>
<reference evidence="4" key="1">
    <citation type="submission" date="2024-06" db="EMBL/GenBank/DDBJ databases">
        <title>Multi-omics analyses provide insights into the biosynthesis of the anticancer antibiotic pleurotin in Hohenbuehelia grisea.</title>
        <authorList>
            <person name="Weaver J.A."/>
            <person name="Alberti F."/>
        </authorList>
    </citation>
    <scope>NUCLEOTIDE SEQUENCE [LARGE SCALE GENOMIC DNA]</scope>
    <source>
        <strain evidence="4">T-177</strain>
    </source>
</reference>
<name>A0ABR3IPN7_9AGAR</name>
<dbReference type="Proteomes" id="UP001556367">
    <property type="component" value="Unassembled WGS sequence"/>
</dbReference>
<organism evidence="3 4">
    <name type="scientific">Hohenbuehelia grisea</name>
    <dbReference type="NCBI Taxonomy" id="104357"/>
    <lineage>
        <taxon>Eukaryota</taxon>
        <taxon>Fungi</taxon>
        <taxon>Dikarya</taxon>
        <taxon>Basidiomycota</taxon>
        <taxon>Agaricomycotina</taxon>
        <taxon>Agaricomycetes</taxon>
        <taxon>Agaricomycetidae</taxon>
        <taxon>Agaricales</taxon>
        <taxon>Pleurotineae</taxon>
        <taxon>Pleurotaceae</taxon>
        <taxon>Hohenbuehelia</taxon>
    </lineage>
</organism>
<gene>
    <name evidence="3" type="ORF">HGRIS_000771</name>
</gene>
<feature type="compositionally biased region" description="Basic residues" evidence="1">
    <location>
        <begin position="304"/>
        <end position="318"/>
    </location>
</feature>
<feature type="compositionally biased region" description="Polar residues" evidence="1">
    <location>
        <begin position="274"/>
        <end position="283"/>
    </location>
</feature>
<evidence type="ECO:0000256" key="1">
    <source>
        <dbReference type="SAM" id="MobiDB-lite"/>
    </source>
</evidence>
<proteinExistence type="predicted"/>
<feature type="compositionally biased region" description="Acidic residues" evidence="1">
    <location>
        <begin position="179"/>
        <end position="188"/>
    </location>
</feature>
<sequence length="634" mass="69609">MAPGSQTTHIDFASIDRSKLTPAQKAQLTKQRNRIQAEERAAQLCQSQLTTREAKSKAFRDAPWIGAAPTGRAKTVSRAIPAPQKRQHRDALSSESDTSQHEHKSRSKKKRIRLSSPPAELPPSNESRTASTASPNSKKKSKRKAPAVILSDSNQSDSPQRPTIRLKRVSHAPAHSDDQGSEMNEDTPADFLSQGSDAEMHTVSRSRNSQSRDKRQNSQDAHSLSSEAPTEDEAVDYDVQEDEDLQEISDTNELQNIFELELPQFNSPAARRSASPQEISRNHINTKRDSQPDDVNSDNVPPAHRSKTSHSARSRKAATHNGQRDNDVLQVINHSRDSDSAPAQQSSKPKTALESAGSDLNDVDVNTERDAPTVSNSGWPTEAHFTPKAPGQRSLNLKAQPLALQSVLRIAIRKSNTHGLATEKLADRFTRDTQFGIIIARPVSVRLTNLRGEFKKEAKAVVSGYYNILAGENVEATVKALLKDSKLLQLVLCAKPFHHNSIVAVLHAAVFKGSRGTLADKHGNHFKSSMTEGPKASELEIPLAMACLSATAVHWALDEWVNTQSKSLDFDSGVYAGIYQRHTSFLSQIKTNNLSGYHRLMADLYVRASAGDRKQAVSMTNDPMAILDLAGMDE</sequence>
<evidence type="ECO:0000313" key="3">
    <source>
        <dbReference type="EMBL" id="KAL0945260.1"/>
    </source>
</evidence>
<feature type="compositionally biased region" description="Polar residues" evidence="1">
    <location>
        <begin position="218"/>
        <end position="228"/>
    </location>
</feature>
<evidence type="ECO:0000259" key="2">
    <source>
        <dbReference type="Pfam" id="PF20149"/>
    </source>
</evidence>
<feature type="compositionally biased region" description="Polar residues" evidence="1">
    <location>
        <begin position="151"/>
        <end position="161"/>
    </location>
</feature>
<feature type="region of interest" description="Disordered" evidence="1">
    <location>
        <begin position="50"/>
        <end position="392"/>
    </location>
</feature>